<dbReference type="EC" id="4.2.1.11" evidence="3"/>
<proteinExistence type="inferred from homology"/>
<comment type="pathway">
    <text evidence="1">Carbohydrate degradation; glycolysis; pyruvate from D-glyceraldehyde 3-phosphate: step 4/5.</text>
</comment>
<dbReference type="SFLD" id="SFLDF00002">
    <property type="entry name" value="enolase"/>
    <property type="match status" value="1"/>
</dbReference>
<dbReference type="InParanoid" id="A0A1E5RH46"/>
<dbReference type="FunFam" id="3.30.390.10:FF:000001">
    <property type="entry name" value="Enolase"/>
    <property type="match status" value="1"/>
</dbReference>
<feature type="binding site" evidence="10">
    <location>
        <position position="297"/>
    </location>
    <ligand>
        <name>Mg(2+)</name>
        <dbReference type="ChEBI" id="CHEBI:18420"/>
    </ligand>
</feature>
<dbReference type="Gene3D" id="3.20.20.120">
    <property type="entry name" value="Enolase-like C-terminal domain"/>
    <property type="match status" value="1"/>
</dbReference>
<dbReference type="InterPro" id="IPR000941">
    <property type="entry name" value="Enolase"/>
</dbReference>
<evidence type="ECO:0000256" key="9">
    <source>
        <dbReference type="PIRSR" id="PIRSR001400-2"/>
    </source>
</evidence>
<comment type="cofactor">
    <cofactor evidence="10">
        <name>Mg(2+)</name>
        <dbReference type="ChEBI" id="CHEBI:18420"/>
    </cofactor>
    <text evidence="10">Mg(2+) is required for catalysis and for stabilizing the dimer.</text>
</comment>
<dbReference type="SMART" id="SM01193">
    <property type="entry name" value="Enolase_N"/>
    <property type="match status" value="1"/>
</dbReference>
<dbReference type="STRING" id="56408.A0A1E5RH46"/>
<evidence type="ECO:0000256" key="6">
    <source>
        <dbReference type="ARBA" id="ARBA00023239"/>
    </source>
</evidence>
<feature type="binding site" evidence="9">
    <location>
        <position position="170"/>
    </location>
    <ligand>
        <name>substrate</name>
    </ligand>
</feature>
<dbReference type="InterPro" id="IPR020810">
    <property type="entry name" value="Enolase_C"/>
</dbReference>
<evidence type="ECO:0000256" key="2">
    <source>
        <dbReference type="ARBA" id="ARBA00009604"/>
    </source>
</evidence>
<dbReference type="GO" id="GO:0000015">
    <property type="term" value="C:phosphopyruvate hydratase complex"/>
    <property type="evidence" value="ECO:0007669"/>
    <property type="project" value="InterPro"/>
</dbReference>
<dbReference type="FunCoup" id="A0A1E5RH46">
    <property type="interactions" value="1232"/>
</dbReference>
<feature type="binding site" evidence="10">
    <location>
        <position position="248"/>
    </location>
    <ligand>
        <name>Mg(2+)</name>
        <dbReference type="ChEBI" id="CHEBI:18420"/>
    </ligand>
</feature>
<dbReference type="CDD" id="cd03313">
    <property type="entry name" value="enolase"/>
    <property type="match status" value="1"/>
</dbReference>
<feature type="domain" description="Enolase N-terminal" evidence="12">
    <location>
        <begin position="3"/>
        <end position="134"/>
    </location>
</feature>
<evidence type="ECO:0000256" key="4">
    <source>
        <dbReference type="ARBA" id="ARBA00022842"/>
    </source>
</evidence>
<evidence type="ECO:0000256" key="8">
    <source>
        <dbReference type="PIRSR" id="PIRSR001400-1"/>
    </source>
</evidence>
<dbReference type="Proteomes" id="UP000095728">
    <property type="component" value="Unassembled WGS sequence"/>
</dbReference>
<evidence type="ECO:0000256" key="1">
    <source>
        <dbReference type="ARBA" id="ARBA00005031"/>
    </source>
</evidence>
<feature type="binding site" evidence="9">
    <location>
        <begin position="374"/>
        <end position="377"/>
    </location>
    <ligand>
        <name>substrate</name>
    </ligand>
</feature>
<organism evidence="13 14">
    <name type="scientific">Hanseniaspora osmophila</name>
    <dbReference type="NCBI Taxonomy" id="56408"/>
    <lineage>
        <taxon>Eukaryota</taxon>
        <taxon>Fungi</taxon>
        <taxon>Dikarya</taxon>
        <taxon>Ascomycota</taxon>
        <taxon>Saccharomycotina</taxon>
        <taxon>Saccharomycetes</taxon>
        <taxon>Saccharomycodales</taxon>
        <taxon>Saccharomycodaceae</taxon>
        <taxon>Hanseniaspora</taxon>
    </lineage>
</organism>
<feature type="active site" description="Proton donor" evidence="8">
    <location>
        <position position="213"/>
    </location>
</feature>
<dbReference type="EMBL" id="LPNM01000006">
    <property type="protein sequence ID" value="OEJ86205.1"/>
    <property type="molecule type" value="Genomic_DNA"/>
</dbReference>
<feature type="binding site" evidence="10">
    <location>
        <position position="322"/>
    </location>
    <ligand>
        <name>Mg(2+)</name>
        <dbReference type="ChEBI" id="CHEBI:18420"/>
    </ligand>
</feature>
<dbReference type="SUPFAM" id="SSF54826">
    <property type="entry name" value="Enolase N-terminal domain-like"/>
    <property type="match status" value="1"/>
</dbReference>
<dbReference type="SMART" id="SM01192">
    <property type="entry name" value="Enolase_C"/>
    <property type="match status" value="1"/>
</dbReference>
<dbReference type="AlphaFoldDB" id="A0A1E5RH46"/>
<dbReference type="GO" id="GO:0006096">
    <property type="term" value="P:glycolytic process"/>
    <property type="evidence" value="ECO:0007669"/>
    <property type="project" value="UniProtKB-UniPathway"/>
</dbReference>
<dbReference type="GO" id="GO:0004634">
    <property type="term" value="F:phosphopyruvate hydratase activity"/>
    <property type="evidence" value="ECO:0007669"/>
    <property type="project" value="UniProtKB-EC"/>
</dbReference>
<evidence type="ECO:0000259" key="12">
    <source>
        <dbReference type="SMART" id="SM01193"/>
    </source>
</evidence>
<dbReference type="HAMAP" id="MF_00318">
    <property type="entry name" value="Enolase"/>
    <property type="match status" value="1"/>
</dbReference>
<reference evidence="14" key="1">
    <citation type="journal article" date="2016" name="Genome Announc.">
        <title>Genome sequences of three species of Hanseniaspora isolated from spontaneous wine fermentations.</title>
        <authorList>
            <person name="Sternes P.R."/>
            <person name="Lee D."/>
            <person name="Kutyna D.R."/>
            <person name="Borneman A.R."/>
        </authorList>
    </citation>
    <scope>NUCLEOTIDE SEQUENCE [LARGE SCALE GENOMIC DNA]</scope>
    <source>
        <strain evidence="14">AWRI3579</strain>
    </source>
</reference>
<evidence type="ECO:0000313" key="14">
    <source>
        <dbReference type="Proteomes" id="UP000095728"/>
    </source>
</evidence>
<protein>
    <recommendedName>
        <fullName evidence="3">phosphopyruvate hydratase</fullName>
        <ecNumber evidence="3">4.2.1.11</ecNumber>
    </recommendedName>
</protein>
<dbReference type="PROSITE" id="PS00164">
    <property type="entry name" value="ENOLASE"/>
    <property type="match status" value="1"/>
</dbReference>
<dbReference type="OrthoDB" id="1739814at2759"/>
<feature type="binding site" evidence="9">
    <location>
        <position position="161"/>
    </location>
    <ligand>
        <name>substrate</name>
    </ligand>
</feature>
<dbReference type="Gene3D" id="3.30.390.10">
    <property type="entry name" value="Enolase-like, N-terminal domain"/>
    <property type="match status" value="1"/>
</dbReference>
<evidence type="ECO:0000256" key="5">
    <source>
        <dbReference type="ARBA" id="ARBA00023152"/>
    </source>
</evidence>
<dbReference type="Pfam" id="PF03952">
    <property type="entry name" value="Enolase_N"/>
    <property type="match status" value="1"/>
</dbReference>
<dbReference type="PANTHER" id="PTHR11902">
    <property type="entry name" value="ENOLASE"/>
    <property type="match status" value="1"/>
</dbReference>
<keyword evidence="6" id="KW-0456">Lyase</keyword>
<keyword evidence="5" id="KW-0324">Glycolysis</keyword>
<dbReference type="FunFam" id="3.20.20.120:FF:000002">
    <property type="entry name" value="Enolase 1"/>
    <property type="match status" value="1"/>
</dbReference>
<dbReference type="GO" id="GO:0000287">
    <property type="term" value="F:magnesium ion binding"/>
    <property type="evidence" value="ECO:0007669"/>
    <property type="project" value="InterPro"/>
</dbReference>
<feature type="active site" description="Proton acceptor" evidence="8">
    <location>
        <position position="347"/>
    </location>
</feature>
<dbReference type="PIRSF" id="PIRSF001400">
    <property type="entry name" value="Enolase"/>
    <property type="match status" value="1"/>
</dbReference>
<feature type="domain" description="Enolase C-terminal TIM barrel" evidence="11">
    <location>
        <begin position="145"/>
        <end position="435"/>
    </location>
</feature>
<feature type="binding site" evidence="9">
    <location>
        <position position="297"/>
    </location>
    <ligand>
        <name>substrate</name>
    </ligand>
</feature>
<comment type="similarity">
    <text evidence="2">Belongs to the enolase family.</text>
</comment>
<dbReference type="InterPro" id="IPR036849">
    <property type="entry name" value="Enolase-like_C_sf"/>
</dbReference>
<dbReference type="SFLD" id="SFLDG00178">
    <property type="entry name" value="enolase"/>
    <property type="match status" value="1"/>
</dbReference>
<dbReference type="Pfam" id="PF00113">
    <property type="entry name" value="Enolase_C"/>
    <property type="match status" value="1"/>
</dbReference>
<gene>
    <name evidence="13" type="ORF">AWRI3579_g1051</name>
</gene>
<evidence type="ECO:0000256" key="3">
    <source>
        <dbReference type="ARBA" id="ARBA00012058"/>
    </source>
</evidence>
<keyword evidence="4 10" id="KW-0460">Magnesium</keyword>
<evidence type="ECO:0000259" key="11">
    <source>
        <dbReference type="SMART" id="SM01192"/>
    </source>
</evidence>
<dbReference type="UniPathway" id="UPA00109">
    <property type="reaction ID" value="UER00187"/>
</dbReference>
<dbReference type="NCBIfam" id="TIGR01060">
    <property type="entry name" value="eno"/>
    <property type="match status" value="1"/>
</dbReference>
<feature type="binding site" evidence="9">
    <location>
        <position position="398"/>
    </location>
    <ligand>
        <name>substrate</name>
    </ligand>
</feature>
<dbReference type="SUPFAM" id="SSF51604">
    <property type="entry name" value="Enolase C-terminal domain-like"/>
    <property type="match status" value="1"/>
</dbReference>
<keyword evidence="14" id="KW-1185">Reference proteome</keyword>
<dbReference type="InterPro" id="IPR029017">
    <property type="entry name" value="Enolase-like_N"/>
</dbReference>
<dbReference type="InterPro" id="IPR020809">
    <property type="entry name" value="Enolase_CS"/>
</dbReference>
<sequence>MSVEKVHARSVYDSRGNPTVEVEVTTKDGMFRSIVPSGASTGIHEALELRDGDKSKWLGKGVLKAVANVNDTIGPALIKANLDLGDQKSVDAFLNKLDGTANKSKLGANAILGVSMACSKAAAATKGIPLYEHLNQLIYGTTKTPLVLPVPFFNVLNGGSHAGGALAFQEFMIAPTGAPSFSEALRIGSEVYHHLKSLTKKKYGGSAGNVGDEGGVAPNVNTADEALDLIMDAIKEAGHEGKVGIAMDAASSEFYKDGKYDLDFKNPDSDKSKWLSGPELASLYNKLVDKYPIISLEDPFAEDDWDSWTHFFKNSKVPVVADDLVVTNPARIATAIEKKAADTLLLKINQIGSLSESIQAANDSWDAGWGIMVSHRSGETEDTFIADLVVALRCGQIKSGAPTRSERVAKYNQLLRIEEQLGDKAVFAGKNFHTANKL</sequence>
<evidence type="ECO:0000313" key="13">
    <source>
        <dbReference type="EMBL" id="OEJ86205.1"/>
    </source>
</evidence>
<feature type="binding site" evidence="9">
    <location>
        <position position="322"/>
    </location>
    <ligand>
        <name>substrate</name>
    </ligand>
</feature>
<accession>A0A1E5RH46</accession>
<comment type="caution">
    <text evidence="13">The sequence shown here is derived from an EMBL/GenBank/DDBJ whole genome shotgun (WGS) entry which is preliminary data.</text>
</comment>
<name>A0A1E5RH46_9ASCO</name>
<evidence type="ECO:0000256" key="10">
    <source>
        <dbReference type="PIRSR" id="PIRSR001400-3"/>
    </source>
</evidence>
<dbReference type="InterPro" id="IPR020811">
    <property type="entry name" value="Enolase_N"/>
</dbReference>
<evidence type="ECO:0000256" key="7">
    <source>
        <dbReference type="ARBA" id="ARBA00048333"/>
    </source>
</evidence>
<keyword evidence="10" id="KW-0479">Metal-binding</keyword>
<dbReference type="SFLD" id="SFLDS00001">
    <property type="entry name" value="Enolase"/>
    <property type="match status" value="1"/>
</dbReference>
<dbReference type="PANTHER" id="PTHR11902:SF1">
    <property type="entry name" value="ENOLASE"/>
    <property type="match status" value="1"/>
</dbReference>
<dbReference type="PRINTS" id="PR00148">
    <property type="entry name" value="ENOLASE"/>
</dbReference>
<comment type="catalytic activity">
    <reaction evidence="7">
        <text>(2R)-2-phosphoglycerate = phosphoenolpyruvate + H2O</text>
        <dbReference type="Rhea" id="RHEA:10164"/>
        <dbReference type="ChEBI" id="CHEBI:15377"/>
        <dbReference type="ChEBI" id="CHEBI:58289"/>
        <dbReference type="ChEBI" id="CHEBI:58702"/>
        <dbReference type="EC" id="4.2.1.11"/>
    </reaction>
</comment>